<feature type="transmembrane region" description="Helical" evidence="7">
    <location>
        <begin position="47"/>
        <end position="70"/>
    </location>
</feature>
<evidence type="ECO:0000256" key="4">
    <source>
        <dbReference type="ARBA" id="ARBA00022989"/>
    </source>
</evidence>
<comment type="caution">
    <text evidence="8">The sequence shown here is derived from an EMBL/GenBank/DDBJ whole genome shotgun (WGS) entry which is preliminary data.</text>
</comment>
<keyword evidence="2" id="KW-0813">Transport</keyword>
<dbReference type="PIRSF" id="PIRSF006060">
    <property type="entry name" value="AA_transporter"/>
    <property type="match status" value="1"/>
</dbReference>
<dbReference type="Proteomes" id="UP001174691">
    <property type="component" value="Unassembled WGS sequence"/>
</dbReference>
<feature type="transmembrane region" description="Helical" evidence="7">
    <location>
        <begin position="278"/>
        <end position="303"/>
    </location>
</feature>
<evidence type="ECO:0000313" key="8">
    <source>
        <dbReference type="EMBL" id="KAJ9155873.1"/>
    </source>
</evidence>
<evidence type="ECO:0000256" key="7">
    <source>
        <dbReference type="SAM" id="Phobius"/>
    </source>
</evidence>
<evidence type="ECO:0000313" key="9">
    <source>
        <dbReference type="Proteomes" id="UP001174691"/>
    </source>
</evidence>
<dbReference type="InterPro" id="IPR002293">
    <property type="entry name" value="AA/rel_permease1"/>
</dbReference>
<reference evidence="8" key="1">
    <citation type="submission" date="2022-07" db="EMBL/GenBank/DDBJ databases">
        <title>Fungi with potential for degradation of polypropylene.</title>
        <authorList>
            <person name="Gostincar C."/>
        </authorList>
    </citation>
    <scope>NUCLEOTIDE SEQUENCE</scope>
    <source>
        <strain evidence="8">EXF-13287</strain>
    </source>
</reference>
<feature type="transmembrane region" description="Helical" evidence="7">
    <location>
        <begin position="82"/>
        <end position="100"/>
    </location>
</feature>
<feature type="transmembrane region" description="Helical" evidence="7">
    <location>
        <begin position="127"/>
        <end position="160"/>
    </location>
</feature>
<dbReference type="Gene3D" id="1.20.1740.10">
    <property type="entry name" value="Amino acid/polyamine transporter I"/>
    <property type="match status" value="1"/>
</dbReference>
<feature type="transmembrane region" description="Helical" evidence="7">
    <location>
        <begin position="204"/>
        <end position="225"/>
    </location>
</feature>
<evidence type="ECO:0000256" key="1">
    <source>
        <dbReference type="ARBA" id="ARBA00004141"/>
    </source>
</evidence>
<keyword evidence="5 7" id="KW-0472">Membrane</keyword>
<feature type="transmembrane region" description="Helical" evidence="7">
    <location>
        <begin position="483"/>
        <end position="503"/>
    </location>
</feature>
<keyword evidence="4 7" id="KW-1133">Transmembrane helix</keyword>
<feature type="transmembrane region" description="Helical" evidence="7">
    <location>
        <begin position="172"/>
        <end position="192"/>
    </location>
</feature>
<dbReference type="PANTHER" id="PTHR45649:SF6">
    <property type="entry name" value="GABA-SPECIFIC PERMEASE"/>
    <property type="match status" value="1"/>
</dbReference>
<name>A0AA38VWI2_9PEZI</name>
<feature type="transmembrane region" description="Helical" evidence="7">
    <location>
        <begin position="334"/>
        <end position="354"/>
    </location>
</feature>
<sequence>MSKTTSPEDPSQHPELTSTADGVVLSSDGDAAVLAKMGYKQELKRNFTALEVFGIAFSIMGLMPSIASTLAFSLPAGPSGMVWSWFLASGCIFIVGLAMADLGSSMPTSGGLYWWTHYFSSPKTRNYLCFLVGYSNSLGLVGGLCSIDYGFALMFCSVIVVARDGEWEPSSGIVFVVFMCCVIAHGVLASVLSKVMGKLQTLFVLMNLALILGTIIALPIGRASTRNDGHYIFAEIMNLTEWPTGWTFMLAWLSPIWTIGAFDSCVHMSEEASNSAKAVPMGILFSIGCCWGLGFVIVIVLAACIGDVESVLSSPFGQPMAQIYYDALGKQGTLGFMSFLFIVQFFMGLSITVASSRQMWAFSRDGALPFSSFFRPISERFGFIPLRTIWGTVFVAIILGLLCLIAPAAASALFSLAVAGNNLAWGIPIFARAVWGQKKFTPGPFYTGRVSIPLAWAAVIFLVFGIVLAMFPTLGPNPTPDVMNYTVVVNMAVWGGATIYYFASARKWFTGPKTTLDEVEGVAHHHLTEEQREQLVKEGLVSADSDGGHVTEVSEKKSVE</sequence>
<feature type="region of interest" description="Disordered" evidence="6">
    <location>
        <begin position="1"/>
        <end position="20"/>
    </location>
</feature>
<dbReference type="AlphaFoldDB" id="A0AA38VWI2"/>
<accession>A0AA38VWI2</accession>
<dbReference type="EMBL" id="JANBVN010000054">
    <property type="protein sequence ID" value="KAJ9155873.1"/>
    <property type="molecule type" value="Genomic_DNA"/>
</dbReference>
<feature type="transmembrane region" description="Helical" evidence="7">
    <location>
        <begin position="452"/>
        <end position="471"/>
    </location>
</feature>
<evidence type="ECO:0000256" key="2">
    <source>
        <dbReference type="ARBA" id="ARBA00022448"/>
    </source>
</evidence>
<dbReference type="GO" id="GO:0016020">
    <property type="term" value="C:membrane"/>
    <property type="evidence" value="ECO:0007669"/>
    <property type="project" value="UniProtKB-SubCell"/>
</dbReference>
<keyword evidence="9" id="KW-1185">Reference proteome</keyword>
<proteinExistence type="predicted"/>
<comment type="subcellular location">
    <subcellularLocation>
        <location evidence="1">Membrane</location>
        <topology evidence="1">Multi-pass membrane protein</topology>
    </subcellularLocation>
</comment>
<protein>
    <submittedName>
        <fullName evidence="8">Amino acid transporter</fullName>
    </submittedName>
</protein>
<gene>
    <name evidence="8" type="ORF">NKR19_g4389</name>
</gene>
<evidence type="ECO:0000256" key="3">
    <source>
        <dbReference type="ARBA" id="ARBA00022692"/>
    </source>
</evidence>
<evidence type="ECO:0000256" key="5">
    <source>
        <dbReference type="ARBA" id="ARBA00023136"/>
    </source>
</evidence>
<keyword evidence="3 7" id="KW-0812">Transmembrane</keyword>
<dbReference type="GO" id="GO:0022857">
    <property type="term" value="F:transmembrane transporter activity"/>
    <property type="evidence" value="ECO:0007669"/>
    <property type="project" value="InterPro"/>
</dbReference>
<evidence type="ECO:0000256" key="6">
    <source>
        <dbReference type="SAM" id="MobiDB-lite"/>
    </source>
</evidence>
<feature type="transmembrane region" description="Helical" evidence="7">
    <location>
        <begin position="413"/>
        <end position="431"/>
    </location>
</feature>
<dbReference type="Pfam" id="PF13520">
    <property type="entry name" value="AA_permease_2"/>
    <property type="match status" value="1"/>
</dbReference>
<feature type="transmembrane region" description="Helical" evidence="7">
    <location>
        <begin position="388"/>
        <end position="407"/>
    </location>
</feature>
<dbReference type="PANTHER" id="PTHR45649">
    <property type="entry name" value="AMINO-ACID PERMEASE BAT1"/>
    <property type="match status" value="1"/>
</dbReference>
<organism evidence="8 9">
    <name type="scientific">Coniochaeta hoffmannii</name>
    <dbReference type="NCBI Taxonomy" id="91930"/>
    <lineage>
        <taxon>Eukaryota</taxon>
        <taxon>Fungi</taxon>
        <taxon>Dikarya</taxon>
        <taxon>Ascomycota</taxon>
        <taxon>Pezizomycotina</taxon>
        <taxon>Sordariomycetes</taxon>
        <taxon>Sordariomycetidae</taxon>
        <taxon>Coniochaetales</taxon>
        <taxon>Coniochaetaceae</taxon>
        <taxon>Coniochaeta</taxon>
    </lineage>
</organism>